<feature type="transmembrane region" description="Helical" evidence="1">
    <location>
        <begin position="370"/>
        <end position="389"/>
    </location>
</feature>
<evidence type="ECO:0000256" key="1">
    <source>
        <dbReference type="SAM" id="Phobius"/>
    </source>
</evidence>
<keyword evidence="1" id="KW-0812">Transmembrane</keyword>
<feature type="transmembrane region" description="Helical" evidence="1">
    <location>
        <begin position="447"/>
        <end position="470"/>
    </location>
</feature>
<dbReference type="EMBL" id="AJLR01000038">
    <property type="protein sequence ID" value="EKN68561.1"/>
    <property type="molecule type" value="Genomic_DNA"/>
</dbReference>
<sequence>MKKVLMAIVVISILITAPLIYNRAKIEWNNDTYEMIVPYEEIRELAIRGLDTDTIVKTLYDNGVRGISFEPTGIQDLVKQGLVMTLTKSDLFSMLQKEDENTRESILYSRENGLYVLLRNDLDDRWENAIVKSFGDRIDKVTDLPIFKGESIYFIKGISKEELTRGMGAVANPILTRPIGFDENLMTEFASYGFEPVFRIGNNINENNEYVLDQMKQLQDKLGGHKIIFTGNTMLGVAPHKDLKTEDAEQYALRLVNEGFVLMPIEFTKQDGLNIYAKQFNNKIVRLHSLDFFDGRGGYTDRATRAVKERNIRGLYVHVADIKKLEEETITAEQSFEVATQELEAITSQMADKHQPGIAQSYDLLQASKWMTIAGLVGVAAFIGLAALMVSEKIALLTFAGMLLVAAGYIVTGATMFLQAASLVVSIVAATWAAISGEYINSKKDMVFKFLKGAFLALIGVWFVMSLLYGNQFLVKIEEFRGVKLLFILPIVLTFLHVIRDHVKDLAMTVVRNYYLVIVAVIAAGLMILVVRSGNDAGEMVSGTELVLRQKLEDFLFVRPRTKEFLIGYPLLVLGMYIIYQGKGWEQRIGKYLLAGGAIGFLSTVNTFTHLHIPIYLSLLRTVYGFVFGALLGLVLIFLYRLAKKYWPMIQERL</sequence>
<dbReference type="PATRIC" id="fig|1131731.3.peg.724"/>
<gene>
    <name evidence="2" type="ORF">BAZO_03510</name>
</gene>
<proteinExistence type="predicted"/>
<dbReference type="STRING" id="1131731.BAZO_03510"/>
<keyword evidence="3" id="KW-1185">Reference proteome</keyword>
<keyword evidence="1" id="KW-1133">Transmembrane helix</keyword>
<feature type="transmembrane region" description="Helical" evidence="1">
    <location>
        <begin position="623"/>
        <end position="643"/>
    </location>
</feature>
<evidence type="ECO:0000313" key="2">
    <source>
        <dbReference type="EMBL" id="EKN68561.1"/>
    </source>
</evidence>
<feature type="transmembrane region" description="Helical" evidence="1">
    <location>
        <begin position="394"/>
        <end position="411"/>
    </location>
</feature>
<dbReference type="Proteomes" id="UP000006315">
    <property type="component" value="Unassembled WGS sequence"/>
</dbReference>
<feature type="transmembrane region" description="Helical" evidence="1">
    <location>
        <begin position="565"/>
        <end position="580"/>
    </location>
</feature>
<feature type="transmembrane region" description="Helical" evidence="1">
    <location>
        <begin position="482"/>
        <end position="499"/>
    </location>
</feature>
<organism evidence="2 3">
    <name type="scientific">Schinkia azotoformans LMG 9581</name>
    <dbReference type="NCBI Taxonomy" id="1131731"/>
    <lineage>
        <taxon>Bacteria</taxon>
        <taxon>Bacillati</taxon>
        <taxon>Bacillota</taxon>
        <taxon>Bacilli</taxon>
        <taxon>Bacillales</taxon>
        <taxon>Bacillaceae</taxon>
        <taxon>Calidifontibacillus/Schinkia group</taxon>
        <taxon>Schinkia</taxon>
    </lineage>
</organism>
<keyword evidence="1" id="KW-0472">Membrane</keyword>
<dbReference type="RefSeq" id="WP_003329871.1">
    <property type="nucleotide sequence ID" value="NZ_AJLR01000038.1"/>
</dbReference>
<evidence type="ECO:0000313" key="3">
    <source>
        <dbReference type="Proteomes" id="UP000006315"/>
    </source>
</evidence>
<dbReference type="InterPro" id="IPR043748">
    <property type="entry name" value="DUF5693"/>
</dbReference>
<feature type="transmembrane region" description="Helical" evidence="1">
    <location>
        <begin position="511"/>
        <end position="531"/>
    </location>
</feature>
<name>K6E5N2_SCHAZ</name>
<dbReference type="Pfam" id="PF18949">
    <property type="entry name" value="DUF5693"/>
    <property type="match status" value="1"/>
</dbReference>
<dbReference type="AlphaFoldDB" id="K6E5N2"/>
<feature type="transmembrane region" description="Helical" evidence="1">
    <location>
        <begin position="417"/>
        <end position="435"/>
    </location>
</feature>
<comment type="caution">
    <text evidence="2">The sequence shown here is derived from an EMBL/GenBank/DDBJ whole genome shotgun (WGS) entry which is preliminary data.</text>
</comment>
<accession>K6E5N2</accession>
<protein>
    <submittedName>
        <fullName evidence="2">Uncharacterized protein</fullName>
    </submittedName>
</protein>
<feature type="transmembrane region" description="Helical" evidence="1">
    <location>
        <begin position="592"/>
        <end position="617"/>
    </location>
</feature>
<reference evidence="2 3" key="1">
    <citation type="journal article" date="2012" name="Front. Microbiol.">
        <title>Redundancy and modularity in membrane-associated dissimilatory nitrate reduction in Bacillus.</title>
        <authorList>
            <person name="Heylen K."/>
            <person name="Keltjens J."/>
        </authorList>
    </citation>
    <scope>NUCLEOTIDE SEQUENCE [LARGE SCALE GENOMIC DNA]</scope>
    <source>
        <strain evidence="2 3">LMG 9581</strain>
    </source>
</reference>